<dbReference type="InterPro" id="IPR011129">
    <property type="entry name" value="CSD"/>
</dbReference>
<dbReference type="CDD" id="cd04458">
    <property type="entry name" value="CSP_CDS"/>
    <property type="match status" value="1"/>
</dbReference>
<name>A0A7C9PNG0_9MICO</name>
<organism evidence="5 6">
    <name type="scientific">Galbitalea soli</name>
    <dbReference type="NCBI Taxonomy" id="1268042"/>
    <lineage>
        <taxon>Bacteria</taxon>
        <taxon>Bacillati</taxon>
        <taxon>Actinomycetota</taxon>
        <taxon>Actinomycetes</taxon>
        <taxon>Micrococcales</taxon>
        <taxon>Microbacteriaceae</taxon>
        <taxon>Galbitalea</taxon>
    </lineage>
</organism>
<dbReference type="InterPro" id="IPR052069">
    <property type="entry name" value="Ca-reg_mRNA-binding_domain"/>
</dbReference>
<feature type="domain" description="CSD" evidence="4">
    <location>
        <begin position="7"/>
        <end position="72"/>
    </location>
</feature>
<keyword evidence="6" id="KW-1185">Reference proteome</keyword>
<proteinExistence type="predicted"/>
<reference evidence="5 6" key="1">
    <citation type="journal article" date="2014" name="Int. J. Syst. Evol. Microbiol.">
        <title>Description of Galbitalea soli gen. nov., sp. nov., and Frondihabitans sucicola sp. nov.</title>
        <authorList>
            <person name="Kim S.J."/>
            <person name="Lim J.M."/>
            <person name="Ahn J.H."/>
            <person name="Weon H.Y."/>
            <person name="Hamada M."/>
            <person name="Suzuki K."/>
            <person name="Ahn T.Y."/>
            <person name="Kwon S.W."/>
        </authorList>
    </citation>
    <scope>NUCLEOTIDE SEQUENCE [LARGE SCALE GENOMIC DNA]</scope>
    <source>
        <strain evidence="5 6">NBRC 108727</strain>
    </source>
</reference>
<feature type="transmembrane region" description="Helical" evidence="3">
    <location>
        <begin position="197"/>
        <end position="216"/>
    </location>
</feature>
<comment type="caution">
    <text evidence="5">The sequence shown here is derived from an EMBL/GenBank/DDBJ whole genome shotgun (WGS) entry which is preliminary data.</text>
</comment>
<dbReference type="InterPro" id="IPR019844">
    <property type="entry name" value="CSD_CS"/>
</dbReference>
<dbReference type="AlphaFoldDB" id="A0A7C9PNG0"/>
<dbReference type="SMART" id="SM00357">
    <property type="entry name" value="CSP"/>
    <property type="match status" value="1"/>
</dbReference>
<keyword evidence="1" id="KW-0597">Phosphoprotein</keyword>
<dbReference type="InterPro" id="IPR002059">
    <property type="entry name" value="CSP_DNA-bd"/>
</dbReference>
<dbReference type="InterPro" id="IPR010718">
    <property type="entry name" value="DUF1294"/>
</dbReference>
<dbReference type="RefSeq" id="WP_163473415.1">
    <property type="nucleotide sequence ID" value="NZ_JAAGWZ010000002.1"/>
</dbReference>
<accession>A0A7C9PNG0</accession>
<evidence type="ECO:0000313" key="6">
    <source>
        <dbReference type="Proteomes" id="UP000479756"/>
    </source>
</evidence>
<comment type="subcellular location">
    <subcellularLocation>
        <location evidence="2">Cytoplasm</location>
    </subcellularLocation>
</comment>
<evidence type="ECO:0000313" key="5">
    <source>
        <dbReference type="EMBL" id="NEM91605.1"/>
    </source>
</evidence>
<evidence type="ECO:0000259" key="4">
    <source>
        <dbReference type="PROSITE" id="PS51857"/>
    </source>
</evidence>
<dbReference type="PROSITE" id="PS00352">
    <property type="entry name" value="CSD_1"/>
    <property type="match status" value="1"/>
</dbReference>
<evidence type="ECO:0000256" key="1">
    <source>
        <dbReference type="ARBA" id="ARBA00022553"/>
    </source>
</evidence>
<gene>
    <name evidence="5" type="ORF">G3T37_09565</name>
</gene>
<sequence length="230" mass="25175">MTPRSAHLEGVLVSWNAERGFGFIAPADGGKDVFAHIRAFPRGTEVPTVGEQLLFEVETTADGKDRAARVLPRADALAGEDVALGAPARGEERRLLAPVHTKPGNASYFALPAFLVVYLVVAHFWHLPLWVAALYLVMSILTFVMYRADKAAAIRGSWRVPEESLLLVGLAAGWPGAIVAQQVLRHKTTKAGFRRRFWGSVALNVFLFVGLSSPWFEELVARVVRVLVGH</sequence>
<dbReference type="Gene3D" id="2.40.50.140">
    <property type="entry name" value="Nucleic acid-binding proteins"/>
    <property type="match status" value="1"/>
</dbReference>
<dbReference type="Pfam" id="PF06961">
    <property type="entry name" value="DUF1294"/>
    <property type="match status" value="1"/>
</dbReference>
<evidence type="ECO:0000256" key="3">
    <source>
        <dbReference type="SAM" id="Phobius"/>
    </source>
</evidence>
<keyword evidence="3" id="KW-1133">Transmembrane helix</keyword>
<protein>
    <submittedName>
        <fullName evidence="5">DUF1294 domain-containing protein</fullName>
    </submittedName>
</protein>
<dbReference type="PANTHER" id="PTHR12962">
    <property type="entry name" value="CALCIUM-REGULATED HEAT STABLE PROTEIN CRHSP-24-RELATED"/>
    <property type="match status" value="1"/>
</dbReference>
<dbReference type="EMBL" id="JAAGWZ010000002">
    <property type="protein sequence ID" value="NEM91605.1"/>
    <property type="molecule type" value="Genomic_DNA"/>
</dbReference>
<dbReference type="GO" id="GO:0043488">
    <property type="term" value="P:regulation of mRNA stability"/>
    <property type="evidence" value="ECO:0007669"/>
    <property type="project" value="TreeGrafter"/>
</dbReference>
<dbReference type="PROSITE" id="PS51857">
    <property type="entry name" value="CSD_2"/>
    <property type="match status" value="1"/>
</dbReference>
<dbReference type="Proteomes" id="UP000479756">
    <property type="component" value="Unassembled WGS sequence"/>
</dbReference>
<dbReference type="GO" id="GO:0003730">
    <property type="term" value="F:mRNA 3'-UTR binding"/>
    <property type="evidence" value="ECO:0007669"/>
    <property type="project" value="TreeGrafter"/>
</dbReference>
<evidence type="ECO:0000256" key="2">
    <source>
        <dbReference type="RuleBase" id="RU000408"/>
    </source>
</evidence>
<dbReference type="Pfam" id="PF00313">
    <property type="entry name" value="CSD"/>
    <property type="match status" value="1"/>
</dbReference>
<feature type="transmembrane region" description="Helical" evidence="3">
    <location>
        <begin position="127"/>
        <end position="146"/>
    </location>
</feature>
<keyword evidence="3" id="KW-0472">Membrane</keyword>
<dbReference type="SUPFAM" id="SSF50249">
    <property type="entry name" value="Nucleic acid-binding proteins"/>
    <property type="match status" value="1"/>
</dbReference>
<keyword evidence="3" id="KW-0812">Transmembrane</keyword>
<dbReference type="GO" id="GO:0005737">
    <property type="term" value="C:cytoplasm"/>
    <property type="evidence" value="ECO:0007669"/>
    <property type="project" value="UniProtKB-SubCell"/>
</dbReference>
<dbReference type="PANTHER" id="PTHR12962:SF1">
    <property type="entry name" value="COLD SHOCK DOMAIN-CONTAINING PROTEIN CG9705"/>
    <property type="match status" value="1"/>
</dbReference>
<feature type="transmembrane region" description="Helical" evidence="3">
    <location>
        <begin position="103"/>
        <end position="121"/>
    </location>
</feature>
<dbReference type="InterPro" id="IPR012340">
    <property type="entry name" value="NA-bd_OB-fold"/>
</dbReference>